<dbReference type="InterPro" id="IPR005119">
    <property type="entry name" value="LysR_subst-bd"/>
</dbReference>
<evidence type="ECO:0000313" key="6">
    <source>
        <dbReference type="EMBL" id="OLQ92512.1"/>
    </source>
</evidence>
<dbReference type="Gene3D" id="3.40.190.10">
    <property type="entry name" value="Periplasmic binding protein-like II"/>
    <property type="match status" value="2"/>
</dbReference>
<reference evidence="6 7" key="1">
    <citation type="submission" date="2016-09" db="EMBL/GenBank/DDBJ databases">
        <title>Genomic Taxonomy of the Vibrionaceae.</title>
        <authorList>
            <person name="Gonzalez-Castillo A."/>
            <person name="Gomez-Gil B."/>
            <person name="Enciso-Ibarra K."/>
        </authorList>
    </citation>
    <scope>NUCLEOTIDE SEQUENCE [LARGE SCALE GENOMIC DNA]</scope>
    <source>
        <strain evidence="6 7">CAIM 1902</strain>
    </source>
</reference>
<organism evidence="6 7">
    <name type="scientific">Vibrio panuliri</name>
    <dbReference type="NCBI Taxonomy" id="1381081"/>
    <lineage>
        <taxon>Bacteria</taxon>
        <taxon>Pseudomonadati</taxon>
        <taxon>Pseudomonadota</taxon>
        <taxon>Gammaproteobacteria</taxon>
        <taxon>Vibrionales</taxon>
        <taxon>Vibrionaceae</taxon>
        <taxon>Vibrio</taxon>
    </lineage>
</organism>
<dbReference type="InterPro" id="IPR036388">
    <property type="entry name" value="WH-like_DNA-bd_sf"/>
</dbReference>
<accession>A0ABX3FLH7</accession>
<keyword evidence="4" id="KW-0804">Transcription</keyword>
<comment type="similarity">
    <text evidence="1">Belongs to the LysR transcriptional regulatory family.</text>
</comment>
<evidence type="ECO:0000256" key="3">
    <source>
        <dbReference type="ARBA" id="ARBA00023125"/>
    </source>
</evidence>
<sequence length="293" mass="32334">MKTRSEDLNLLIAVVDNGGFSSAAEALGIQVAKVSRAVNRVEQSLGVTILNRTTRRIELTNEGIKFVESIREALHSIEKAEMDIQAQGESPKGNLRVDAASPFIFHQLIPLMAEFHATYPDIQLELTSNEGFVDLIEKRTDVAIRIGRLEDSSLHARALGMSQLYIVASPKYLSSNGVPHLVSDLSHHKLIGFTAPKILNQWPLPDLPTIEPNIRASNGETVRQLVLTGNGIAVLSGFMVKEDIEAGRLVSLMEAIKLTNTGREQINAVYYRTSNVARRISAFIDFIQPRLTL</sequence>
<keyword evidence="7" id="KW-1185">Reference proteome</keyword>
<dbReference type="PROSITE" id="PS50931">
    <property type="entry name" value="HTH_LYSR"/>
    <property type="match status" value="1"/>
</dbReference>
<gene>
    <name evidence="6" type="ORF">BIY20_08520</name>
</gene>
<dbReference type="Pfam" id="PF03466">
    <property type="entry name" value="LysR_substrate"/>
    <property type="match status" value="1"/>
</dbReference>
<dbReference type="InterPro" id="IPR000847">
    <property type="entry name" value="LysR_HTH_N"/>
</dbReference>
<dbReference type="InterPro" id="IPR036390">
    <property type="entry name" value="WH_DNA-bd_sf"/>
</dbReference>
<evidence type="ECO:0000259" key="5">
    <source>
        <dbReference type="PROSITE" id="PS50931"/>
    </source>
</evidence>
<dbReference type="PANTHER" id="PTHR30537">
    <property type="entry name" value="HTH-TYPE TRANSCRIPTIONAL REGULATOR"/>
    <property type="match status" value="1"/>
</dbReference>
<dbReference type="SUPFAM" id="SSF53850">
    <property type="entry name" value="Periplasmic binding protein-like II"/>
    <property type="match status" value="1"/>
</dbReference>
<keyword evidence="2" id="KW-0805">Transcription regulation</keyword>
<comment type="caution">
    <text evidence="6">The sequence shown here is derived from an EMBL/GenBank/DDBJ whole genome shotgun (WGS) entry which is preliminary data.</text>
</comment>
<evidence type="ECO:0000313" key="7">
    <source>
        <dbReference type="Proteomes" id="UP000186039"/>
    </source>
</evidence>
<dbReference type="SUPFAM" id="SSF46785">
    <property type="entry name" value="Winged helix' DNA-binding domain"/>
    <property type="match status" value="1"/>
</dbReference>
<dbReference type="InterPro" id="IPR058163">
    <property type="entry name" value="LysR-type_TF_proteobact-type"/>
</dbReference>
<dbReference type="PANTHER" id="PTHR30537:SF20">
    <property type="entry name" value="TRANSCRIPTIONAL REGULATORY PROTEIN"/>
    <property type="match status" value="1"/>
</dbReference>
<evidence type="ECO:0000256" key="4">
    <source>
        <dbReference type="ARBA" id="ARBA00023163"/>
    </source>
</evidence>
<dbReference type="EMBL" id="MJMH01000166">
    <property type="protein sequence ID" value="OLQ92512.1"/>
    <property type="molecule type" value="Genomic_DNA"/>
</dbReference>
<evidence type="ECO:0000256" key="2">
    <source>
        <dbReference type="ARBA" id="ARBA00023015"/>
    </source>
</evidence>
<dbReference type="Proteomes" id="UP000186039">
    <property type="component" value="Unassembled WGS sequence"/>
</dbReference>
<proteinExistence type="inferred from homology"/>
<evidence type="ECO:0000256" key="1">
    <source>
        <dbReference type="ARBA" id="ARBA00009437"/>
    </source>
</evidence>
<keyword evidence="3" id="KW-0238">DNA-binding</keyword>
<dbReference type="RefSeq" id="WP_075714732.1">
    <property type="nucleotide sequence ID" value="NZ_AP019655.1"/>
</dbReference>
<dbReference type="Gene3D" id="1.10.10.10">
    <property type="entry name" value="Winged helix-like DNA-binding domain superfamily/Winged helix DNA-binding domain"/>
    <property type="match status" value="1"/>
</dbReference>
<feature type="domain" description="HTH lysR-type" evidence="5">
    <location>
        <begin position="1"/>
        <end position="60"/>
    </location>
</feature>
<protein>
    <submittedName>
        <fullName evidence="6">LysR family transcriptional regulator</fullName>
    </submittedName>
</protein>
<dbReference type="Pfam" id="PF00126">
    <property type="entry name" value="HTH_1"/>
    <property type="match status" value="1"/>
</dbReference>
<name>A0ABX3FLH7_9VIBR</name>